<evidence type="ECO:0000313" key="4">
    <source>
        <dbReference type="RefSeq" id="XP_010464216.1"/>
    </source>
</evidence>
<keyword evidence="2" id="KW-1133">Transmembrane helix</keyword>
<organism evidence="3 4">
    <name type="scientific">Camelina sativa</name>
    <name type="common">False flax</name>
    <name type="synonym">Myagrum sativum</name>
    <dbReference type="NCBI Taxonomy" id="90675"/>
    <lineage>
        <taxon>Eukaryota</taxon>
        <taxon>Viridiplantae</taxon>
        <taxon>Streptophyta</taxon>
        <taxon>Embryophyta</taxon>
        <taxon>Tracheophyta</taxon>
        <taxon>Spermatophyta</taxon>
        <taxon>Magnoliopsida</taxon>
        <taxon>eudicotyledons</taxon>
        <taxon>Gunneridae</taxon>
        <taxon>Pentapetalae</taxon>
        <taxon>rosids</taxon>
        <taxon>malvids</taxon>
        <taxon>Brassicales</taxon>
        <taxon>Brassicaceae</taxon>
        <taxon>Camelineae</taxon>
        <taxon>Camelina</taxon>
    </lineage>
</organism>
<dbReference type="InterPro" id="IPR036259">
    <property type="entry name" value="MFS_trans_sf"/>
</dbReference>
<evidence type="ECO:0000256" key="1">
    <source>
        <dbReference type="SAM" id="MobiDB-lite"/>
    </source>
</evidence>
<reference evidence="4" key="2">
    <citation type="submission" date="2025-08" db="UniProtKB">
        <authorList>
            <consortium name="RefSeq"/>
        </authorList>
    </citation>
    <scope>IDENTIFICATION</scope>
    <source>
        <tissue evidence="4">Leaf</tissue>
    </source>
</reference>
<feature type="transmembrane region" description="Helical" evidence="2">
    <location>
        <begin position="51"/>
        <end position="70"/>
    </location>
</feature>
<evidence type="ECO:0000256" key="2">
    <source>
        <dbReference type="SAM" id="Phobius"/>
    </source>
</evidence>
<keyword evidence="3" id="KW-1185">Reference proteome</keyword>
<feature type="transmembrane region" description="Helical" evidence="2">
    <location>
        <begin position="77"/>
        <end position="96"/>
    </location>
</feature>
<feature type="transmembrane region" description="Helical" evidence="2">
    <location>
        <begin position="186"/>
        <end position="203"/>
    </location>
</feature>
<feature type="transmembrane region" description="Helical" evidence="2">
    <location>
        <begin position="158"/>
        <end position="179"/>
    </location>
</feature>
<feature type="transmembrane region" description="Helical" evidence="2">
    <location>
        <begin position="108"/>
        <end position="125"/>
    </location>
</feature>
<accession>A0ABM0W142</accession>
<reference evidence="3" key="1">
    <citation type="journal article" date="2014" name="Nat. Commun.">
        <title>The emerging biofuel crop Camelina sativa retains a highly undifferentiated hexaploid genome structure.</title>
        <authorList>
            <person name="Kagale S."/>
            <person name="Koh C."/>
            <person name="Nixon J."/>
            <person name="Bollina V."/>
            <person name="Clarke W.E."/>
            <person name="Tuteja R."/>
            <person name="Spillane C."/>
            <person name="Robinson S.J."/>
            <person name="Links M.G."/>
            <person name="Clarke C."/>
            <person name="Higgins E.E."/>
            <person name="Huebert T."/>
            <person name="Sharpe A.G."/>
            <person name="Parkin I.A."/>
        </authorList>
    </citation>
    <scope>NUCLEOTIDE SEQUENCE [LARGE SCALE GENOMIC DNA]</scope>
    <source>
        <strain evidence="3">cv. DH55</strain>
    </source>
</reference>
<name>A0ABM0W142_CAMSA</name>
<dbReference type="SUPFAM" id="SSF103473">
    <property type="entry name" value="MFS general substrate transporter"/>
    <property type="match status" value="1"/>
</dbReference>
<feature type="transmembrane region" description="Helical" evidence="2">
    <location>
        <begin position="132"/>
        <end position="152"/>
    </location>
</feature>
<gene>
    <name evidence="4" type="primary">LOC104744810</name>
</gene>
<keyword evidence="2" id="KW-0472">Membrane</keyword>
<evidence type="ECO:0000313" key="3">
    <source>
        <dbReference type="Proteomes" id="UP000694864"/>
    </source>
</evidence>
<keyword evidence="2" id="KW-0812">Transmembrane</keyword>
<proteinExistence type="predicted"/>
<dbReference type="GeneID" id="104744810"/>
<dbReference type="RefSeq" id="XP_010464216.1">
    <property type="nucleotide sequence ID" value="XM_010465914.2"/>
</dbReference>
<protein>
    <submittedName>
        <fullName evidence="4">Uncharacterized protein LOC104744810</fullName>
    </submittedName>
</protein>
<dbReference type="Proteomes" id="UP000694864">
    <property type="component" value="Chromosome 15"/>
</dbReference>
<feature type="region of interest" description="Disordered" evidence="1">
    <location>
        <begin position="1"/>
        <end position="30"/>
    </location>
</feature>
<sequence>MGNNKNNNKNKNKKKPENKKKKPENQKKPENKNEISQKVIVFGVNDPASRIGWTLLALLCVYGAVSAVRVMKLEEGFSYKIGLSLYVILAVASFFTETPSIVCRAGRWVRTFVPLILFIIIYFIIYNFQTFWVSVLVLSVVFGLFVLVQLLYPVEGFYFMYVLGIMMLGGFLAVFACDYDPKIHPFWFCFLTLSVFEMIIYFFNYPGPTNRAFSFY</sequence>
<feature type="compositionally biased region" description="Basic residues" evidence="1">
    <location>
        <begin position="8"/>
        <end position="22"/>
    </location>
</feature>